<dbReference type="Proteomes" id="UP001457282">
    <property type="component" value="Unassembled WGS sequence"/>
</dbReference>
<keyword evidence="2" id="KW-1185">Reference proteome</keyword>
<gene>
    <name evidence="1" type="ORF">M0R45_016153</name>
</gene>
<dbReference type="AlphaFoldDB" id="A0AAW1XRZ1"/>
<name>A0AAW1XRZ1_RUBAR</name>
<evidence type="ECO:0000313" key="2">
    <source>
        <dbReference type="Proteomes" id="UP001457282"/>
    </source>
</evidence>
<protein>
    <submittedName>
        <fullName evidence="1">Uncharacterized protein</fullName>
    </submittedName>
</protein>
<dbReference type="EMBL" id="JBEDUW010000003">
    <property type="protein sequence ID" value="KAK9939458.1"/>
    <property type="molecule type" value="Genomic_DNA"/>
</dbReference>
<proteinExistence type="predicted"/>
<dbReference type="GO" id="GO:0004623">
    <property type="term" value="F:phospholipase A2 activity"/>
    <property type="evidence" value="ECO:0007669"/>
    <property type="project" value="InterPro"/>
</dbReference>
<dbReference type="Gene3D" id="1.20.90.10">
    <property type="entry name" value="Phospholipase A2 domain"/>
    <property type="match status" value="1"/>
</dbReference>
<organism evidence="1 2">
    <name type="scientific">Rubus argutus</name>
    <name type="common">Southern blackberry</name>
    <dbReference type="NCBI Taxonomy" id="59490"/>
    <lineage>
        <taxon>Eukaryota</taxon>
        <taxon>Viridiplantae</taxon>
        <taxon>Streptophyta</taxon>
        <taxon>Embryophyta</taxon>
        <taxon>Tracheophyta</taxon>
        <taxon>Spermatophyta</taxon>
        <taxon>Magnoliopsida</taxon>
        <taxon>eudicotyledons</taxon>
        <taxon>Gunneridae</taxon>
        <taxon>Pentapetalae</taxon>
        <taxon>rosids</taxon>
        <taxon>fabids</taxon>
        <taxon>Rosales</taxon>
        <taxon>Rosaceae</taxon>
        <taxon>Rosoideae</taxon>
        <taxon>Rosoideae incertae sedis</taxon>
        <taxon>Rubus</taxon>
    </lineage>
</organism>
<sequence length="199" mass="22909">MNFGFLWFRAQSNSDLEPTAALLEQPEHKAGFNGKLFGLPLLSFLPWVAVSSKDKIRTPITINHRLRRRAQPHRLREKGTPNNFLRFRPYVSRVPWHTGARDFCCYCHDIGYDTHDQAELLKADLAFLECLEKPNMSTKGDALVALLYKTMCTTGLRNLLIPYRTHLLKLTSGQPSIQFGWLSNVRWRGWSFQKTCNGS</sequence>
<dbReference type="PANTHER" id="PTHR37246:SF1">
    <property type="entry name" value="PHOSPHOLIPASE A2 FAMILY PROTEIN"/>
    <property type="match status" value="1"/>
</dbReference>
<evidence type="ECO:0000313" key="1">
    <source>
        <dbReference type="EMBL" id="KAK9939458.1"/>
    </source>
</evidence>
<dbReference type="GO" id="GO:0006644">
    <property type="term" value="P:phospholipid metabolic process"/>
    <property type="evidence" value="ECO:0007669"/>
    <property type="project" value="InterPro"/>
</dbReference>
<dbReference type="InterPro" id="IPR036444">
    <property type="entry name" value="PLipase_A2_dom_sf"/>
</dbReference>
<reference evidence="1 2" key="1">
    <citation type="journal article" date="2023" name="G3 (Bethesda)">
        <title>A chromosome-length genome assembly and annotation of blackberry (Rubus argutus, cv. 'Hillquist').</title>
        <authorList>
            <person name="Bruna T."/>
            <person name="Aryal R."/>
            <person name="Dudchenko O."/>
            <person name="Sargent D.J."/>
            <person name="Mead D."/>
            <person name="Buti M."/>
            <person name="Cavallini A."/>
            <person name="Hytonen T."/>
            <person name="Andres J."/>
            <person name="Pham M."/>
            <person name="Weisz D."/>
            <person name="Mascagni F."/>
            <person name="Usai G."/>
            <person name="Natali L."/>
            <person name="Bassil N."/>
            <person name="Fernandez G.E."/>
            <person name="Lomsadze A."/>
            <person name="Armour M."/>
            <person name="Olukolu B."/>
            <person name="Poorten T."/>
            <person name="Britton C."/>
            <person name="Davik J."/>
            <person name="Ashrafi H."/>
            <person name="Aiden E.L."/>
            <person name="Borodovsky M."/>
            <person name="Worthington M."/>
        </authorList>
    </citation>
    <scope>NUCLEOTIDE SEQUENCE [LARGE SCALE GENOMIC DNA]</scope>
    <source>
        <strain evidence="1">PI 553951</strain>
    </source>
</reference>
<accession>A0AAW1XRZ1</accession>
<comment type="caution">
    <text evidence="1">The sequence shown here is derived from an EMBL/GenBank/DDBJ whole genome shotgun (WGS) entry which is preliminary data.</text>
</comment>
<dbReference type="GO" id="GO:0050482">
    <property type="term" value="P:arachidonate secretion"/>
    <property type="evidence" value="ECO:0007669"/>
    <property type="project" value="InterPro"/>
</dbReference>
<dbReference type="PANTHER" id="PTHR37246">
    <property type="entry name" value="OS07G0658000 PROTEIN"/>
    <property type="match status" value="1"/>
</dbReference>